<gene>
    <name evidence="1" type="ORF">HPB49_018897</name>
</gene>
<name>A0ACB8D7C8_DERSI</name>
<dbReference type="EMBL" id="CM023472">
    <property type="protein sequence ID" value="KAH7960355.1"/>
    <property type="molecule type" value="Genomic_DNA"/>
</dbReference>
<reference evidence="1" key="1">
    <citation type="submission" date="2020-05" db="EMBL/GenBank/DDBJ databases">
        <title>Large-scale comparative analyses of tick genomes elucidate their genetic diversity and vector capacities.</title>
        <authorList>
            <person name="Jia N."/>
            <person name="Wang J."/>
            <person name="Shi W."/>
            <person name="Du L."/>
            <person name="Sun Y."/>
            <person name="Zhan W."/>
            <person name="Jiang J."/>
            <person name="Wang Q."/>
            <person name="Zhang B."/>
            <person name="Ji P."/>
            <person name="Sakyi L.B."/>
            <person name="Cui X."/>
            <person name="Yuan T."/>
            <person name="Jiang B."/>
            <person name="Yang W."/>
            <person name="Lam T.T.-Y."/>
            <person name="Chang Q."/>
            <person name="Ding S."/>
            <person name="Wang X."/>
            <person name="Zhu J."/>
            <person name="Ruan X."/>
            <person name="Zhao L."/>
            <person name="Wei J."/>
            <person name="Que T."/>
            <person name="Du C."/>
            <person name="Cheng J."/>
            <person name="Dai P."/>
            <person name="Han X."/>
            <person name="Huang E."/>
            <person name="Gao Y."/>
            <person name="Liu J."/>
            <person name="Shao H."/>
            <person name="Ye R."/>
            <person name="Li L."/>
            <person name="Wei W."/>
            <person name="Wang X."/>
            <person name="Wang C."/>
            <person name="Yang T."/>
            <person name="Huo Q."/>
            <person name="Li W."/>
            <person name="Guo W."/>
            <person name="Chen H."/>
            <person name="Zhou L."/>
            <person name="Ni X."/>
            <person name="Tian J."/>
            <person name="Zhou Y."/>
            <person name="Sheng Y."/>
            <person name="Liu T."/>
            <person name="Pan Y."/>
            <person name="Xia L."/>
            <person name="Li J."/>
            <person name="Zhao F."/>
            <person name="Cao W."/>
        </authorList>
    </citation>
    <scope>NUCLEOTIDE SEQUENCE</scope>
    <source>
        <strain evidence="1">Dsil-2018</strain>
    </source>
</reference>
<evidence type="ECO:0000313" key="2">
    <source>
        <dbReference type="Proteomes" id="UP000821865"/>
    </source>
</evidence>
<proteinExistence type="predicted"/>
<organism evidence="1 2">
    <name type="scientific">Dermacentor silvarum</name>
    <name type="common">Tick</name>
    <dbReference type="NCBI Taxonomy" id="543639"/>
    <lineage>
        <taxon>Eukaryota</taxon>
        <taxon>Metazoa</taxon>
        <taxon>Ecdysozoa</taxon>
        <taxon>Arthropoda</taxon>
        <taxon>Chelicerata</taxon>
        <taxon>Arachnida</taxon>
        <taxon>Acari</taxon>
        <taxon>Parasitiformes</taxon>
        <taxon>Ixodida</taxon>
        <taxon>Ixodoidea</taxon>
        <taxon>Ixodidae</taxon>
        <taxon>Rhipicephalinae</taxon>
        <taxon>Dermacentor</taxon>
    </lineage>
</organism>
<protein>
    <submittedName>
        <fullName evidence="1">Uncharacterized protein</fullName>
    </submittedName>
</protein>
<comment type="caution">
    <text evidence="1">The sequence shown here is derived from an EMBL/GenBank/DDBJ whole genome shotgun (WGS) entry which is preliminary data.</text>
</comment>
<keyword evidence="2" id="KW-1185">Reference proteome</keyword>
<accession>A0ACB8D7C8</accession>
<sequence length="651" mass="73932">MLAGLKAKLLRFFLPSHRDGVPPEDRRRASEKRKRDESMGSDNDEDDDVIVEAWNSPKHFRTDDTRLAGPGRPDNRHESWLRWAIRKPMQNFFVGQAVSCLTTTAPEPSQQRPVVSRLRPLHEQMTFWPLERNQNDRPASGYASRASLLSTADRPEPTLELRRPVGNHSSSLYNVGGAHTHRSPPRSPEMQSSSSSANSDSVVPVRNGGRYLASTPYSCMRLQEKREYQLLLRQQCTAPHCQMNLRLRNTSMSTTDTNNTVGFEKTEWPLSRYRSPDATKAVKPRGDRPALASFTNPYSSTRHLTPSKLKAPSKSLLTPASTSSKPTHVAASLAPDPPTAKNSSESSTSPAHTSPPEPPELPSSHFFSPTWLQELKDKLVHVDQAAQACVISKEKSLEGQLEKTFSLHSRKKPPVNEVQAEVVKKEVLPKLTPKMEVAIDRALRPTPADEVIATGFKLTVTRKDMETLAGLNWLNDEVINFYMNMLMERGRTESGLPSVYAFNTFFYPKLLASGYAAIKRWTRRVDIFAHDLILVPVHLGVHWCLAVIDFRHNTIRYYDSMGGRNPECLEALRKYLQEESRDKKQKELDLSNWTYETVKDIPHQMNGSDCGMFALKYAEYITRDAKITFEQLNMPYFRRRMVYEILTNKLL</sequence>
<dbReference type="Proteomes" id="UP000821865">
    <property type="component" value="Chromosome 3"/>
</dbReference>
<evidence type="ECO:0000313" key="1">
    <source>
        <dbReference type="EMBL" id="KAH7960355.1"/>
    </source>
</evidence>